<evidence type="ECO:0000313" key="2">
    <source>
        <dbReference type="Proteomes" id="UP001164250"/>
    </source>
</evidence>
<accession>A0ACC1B1T4</accession>
<protein>
    <submittedName>
        <fullName evidence="1">Uncharacterized protein</fullName>
    </submittedName>
</protein>
<reference evidence="2" key="1">
    <citation type="journal article" date="2023" name="G3 (Bethesda)">
        <title>Genome assembly and association tests identify interacting loci associated with vigor, precocity, and sex in interspecific pistachio rootstocks.</title>
        <authorList>
            <person name="Palmer W."/>
            <person name="Jacygrad E."/>
            <person name="Sagayaradj S."/>
            <person name="Cavanaugh K."/>
            <person name="Han R."/>
            <person name="Bertier L."/>
            <person name="Beede B."/>
            <person name="Kafkas S."/>
            <person name="Golino D."/>
            <person name="Preece J."/>
            <person name="Michelmore R."/>
        </authorList>
    </citation>
    <scope>NUCLEOTIDE SEQUENCE [LARGE SCALE GENOMIC DNA]</scope>
</reference>
<comment type="caution">
    <text evidence="1">The sequence shown here is derived from an EMBL/GenBank/DDBJ whole genome shotgun (WGS) entry which is preliminary data.</text>
</comment>
<name>A0ACC1B1T4_9ROSI</name>
<evidence type="ECO:0000313" key="1">
    <source>
        <dbReference type="EMBL" id="KAJ0092842.1"/>
    </source>
</evidence>
<sequence>MESMAKTIEKRIQREAHILCFGFPAQGHLSPILQFCKRLASKGVKVTLISTCTTSTTSKFIQTQASSIKVEFISDGTEEEKSKATSPEDYFERYKVCVSQSLSEFIEKQLNSECPPKFLVYDSIIPWIFDVAKSFGIDGAPFFTQPWAANSINYHFLQGRFKVPLEEPIVTLPSMPPLRVNDLPSYFDVNGTYPLSLDLLVNQFSNIEQPNWLFCNSFDKLEDEIVKWMASKYPVKNIGPSIPSMYFDKRLESDKAYGLSLFKPNTDTCMTWLDSKEIDSVVYVSFGSIAALEKEQMEEVAWGLKRSNSFFFWVVRESESEKLPSNFLEGTSEKCLVVSWCSQPEVLAHKSVGCFMTHCGWNSTLEALSFGVPMVAMPQLFDQTTNAKYVEDVWHVGVRVRMNEAKLVTREEIELCIKEVMEGERSKDFRRNSEKWKELAKEAVDEGGSSDKNIEEFVAKLLSS</sequence>
<organism evidence="1 2">
    <name type="scientific">Pistacia atlantica</name>
    <dbReference type="NCBI Taxonomy" id="434234"/>
    <lineage>
        <taxon>Eukaryota</taxon>
        <taxon>Viridiplantae</taxon>
        <taxon>Streptophyta</taxon>
        <taxon>Embryophyta</taxon>
        <taxon>Tracheophyta</taxon>
        <taxon>Spermatophyta</taxon>
        <taxon>Magnoliopsida</taxon>
        <taxon>eudicotyledons</taxon>
        <taxon>Gunneridae</taxon>
        <taxon>Pentapetalae</taxon>
        <taxon>rosids</taxon>
        <taxon>malvids</taxon>
        <taxon>Sapindales</taxon>
        <taxon>Anacardiaceae</taxon>
        <taxon>Pistacia</taxon>
    </lineage>
</organism>
<dbReference type="Proteomes" id="UP001164250">
    <property type="component" value="Chromosome 7"/>
</dbReference>
<gene>
    <name evidence="1" type="ORF">Patl1_26911</name>
</gene>
<dbReference type="EMBL" id="CM047903">
    <property type="protein sequence ID" value="KAJ0092842.1"/>
    <property type="molecule type" value="Genomic_DNA"/>
</dbReference>
<keyword evidence="2" id="KW-1185">Reference proteome</keyword>
<proteinExistence type="predicted"/>